<organism evidence="2 3">
    <name type="scientific">Camelus dromedarius</name>
    <name type="common">Dromedary</name>
    <name type="synonym">Arabian camel</name>
    <dbReference type="NCBI Taxonomy" id="9838"/>
    <lineage>
        <taxon>Eukaryota</taxon>
        <taxon>Metazoa</taxon>
        <taxon>Chordata</taxon>
        <taxon>Craniata</taxon>
        <taxon>Vertebrata</taxon>
        <taxon>Euteleostomi</taxon>
        <taxon>Mammalia</taxon>
        <taxon>Eutheria</taxon>
        <taxon>Laurasiatheria</taxon>
        <taxon>Artiodactyla</taxon>
        <taxon>Tylopoda</taxon>
        <taxon>Camelidae</taxon>
        <taxon>Camelus</taxon>
    </lineage>
</organism>
<dbReference type="GO" id="GO:0003254">
    <property type="term" value="P:regulation of membrane depolarization"/>
    <property type="evidence" value="ECO:0007669"/>
    <property type="project" value="TreeGrafter"/>
</dbReference>
<reference evidence="2 3" key="1">
    <citation type="journal article" date="2019" name="Mol. Ecol. Resour.">
        <title>Improving Illumina assemblies with Hi-C and long reads: an example with the North African dromedary.</title>
        <authorList>
            <person name="Elbers J.P."/>
            <person name="Rogers M.F."/>
            <person name="Perelman P.L."/>
            <person name="Proskuryakova A.A."/>
            <person name="Serdyukova N.A."/>
            <person name="Johnson W.E."/>
            <person name="Horin P."/>
            <person name="Corander J."/>
            <person name="Murphy D."/>
            <person name="Burger P.A."/>
        </authorList>
    </citation>
    <scope>NUCLEOTIDE SEQUENCE [LARGE SCALE GENOMIC DNA]</scope>
    <source>
        <strain evidence="2">Drom800</strain>
        <tissue evidence="2">Blood</tissue>
    </source>
</reference>
<evidence type="ECO:0000313" key="2">
    <source>
        <dbReference type="EMBL" id="KAB1275437.1"/>
    </source>
</evidence>
<evidence type="ECO:0000259" key="1">
    <source>
        <dbReference type="PROSITE" id="PS50042"/>
    </source>
</evidence>
<accession>A0A5N4DWJ9</accession>
<feature type="domain" description="Cyclic nucleotide-binding" evidence="1">
    <location>
        <begin position="1"/>
        <end position="41"/>
    </location>
</feature>
<dbReference type="InterPro" id="IPR000595">
    <property type="entry name" value="cNMP-bd_dom"/>
</dbReference>
<name>A0A5N4DWJ9_CAMDR</name>
<comment type="caution">
    <text evidence="2">The sequence shown here is derived from an EMBL/GenBank/DDBJ whole genome shotgun (WGS) entry which is preliminary data.</text>
</comment>
<dbReference type="AlphaFoldDB" id="A0A5N4DWJ9"/>
<dbReference type="SUPFAM" id="SSF51206">
    <property type="entry name" value="cAMP-binding domain-like"/>
    <property type="match status" value="1"/>
</dbReference>
<dbReference type="GO" id="GO:0030424">
    <property type="term" value="C:axon"/>
    <property type="evidence" value="ECO:0007669"/>
    <property type="project" value="TreeGrafter"/>
</dbReference>
<dbReference type="GO" id="GO:0098855">
    <property type="term" value="C:HCN channel complex"/>
    <property type="evidence" value="ECO:0007669"/>
    <property type="project" value="TreeGrafter"/>
</dbReference>
<dbReference type="GO" id="GO:0005249">
    <property type="term" value="F:voltage-gated potassium channel activity"/>
    <property type="evidence" value="ECO:0007669"/>
    <property type="project" value="TreeGrafter"/>
</dbReference>
<protein>
    <submittedName>
        <fullName evidence="2">Potassium/sodium hyperpolarization-activated cyclic nucleotide-gated channel 2</fullName>
    </submittedName>
</protein>
<dbReference type="Gene3D" id="2.60.120.10">
    <property type="entry name" value="Jelly Rolls"/>
    <property type="match status" value="1"/>
</dbReference>
<proteinExistence type="predicted"/>
<dbReference type="GO" id="GO:0035725">
    <property type="term" value="P:sodium ion transmembrane transport"/>
    <property type="evidence" value="ECO:0007669"/>
    <property type="project" value="TreeGrafter"/>
</dbReference>
<evidence type="ECO:0000313" key="3">
    <source>
        <dbReference type="Proteomes" id="UP000299084"/>
    </source>
</evidence>
<dbReference type="GO" id="GO:0030425">
    <property type="term" value="C:dendrite"/>
    <property type="evidence" value="ECO:0007669"/>
    <property type="project" value="TreeGrafter"/>
</dbReference>
<dbReference type="PROSITE" id="PS50042">
    <property type="entry name" value="CNMP_BINDING_3"/>
    <property type="match status" value="1"/>
</dbReference>
<gene>
    <name evidence="2" type="ORF">Cadr_000009907</name>
</gene>
<dbReference type="PANTHER" id="PTHR45689">
    <property type="entry name" value="I[[H]] CHANNEL, ISOFORM E"/>
    <property type="match status" value="1"/>
</dbReference>
<dbReference type="Proteomes" id="UP000299084">
    <property type="component" value="Unassembled WGS sequence"/>
</dbReference>
<dbReference type="EMBL" id="JWIN03000008">
    <property type="protein sequence ID" value="KAB1275437.1"/>
    <property type="molecule type" value="Genomic_DNA"/>
</dbReference>
<dbReference type="PANTHER" id="PTHR45689:SF11">
    <property type="entry name" value="POTASSIUM_SODIUM HYPERPOLARIZATION-ACTIVATED CYCLIC NUCLEOTIDE-GATED CHANNEL 2"/>
    <property type="match status" value="1"/>
</dbReference>
<keyword evidence="3" id="KW-1185">Reference proteome</keyword>
<dbReference type="InterPro" id="IPR018490">
    <property type="entry name" value="cNMP-bd_dom_sf"/>
</dbReference>
<dbReference type="InterPro" id="IPR051413">
    <property type="entry name" value="K/Na_HCN_channel"/>
</dbReference>
<sequence>MYFIQHGVVSVLTKGNKEMKLSNGSYFGETCPLTRGRSTASAGEVGYPMMRQAFETVAIGRLDRIGKKNSVLLHKVQHDLNSGLFNHQENAIIQELVKYDREMVQQAELGQRVGLFPPPPLPQVTSATATLQQAVAMSFCLQVDHVR</sequence>
<dbReference type="InterPro" id="IPR014710">
    <property type="entry name" value="RmlC-like_jellyroll"/>
</dbReference>